<proteinExistence type="predicted"/>
<keyword evidence="2" id="KW-1185">Reference proteome</keyword>
<comment type="caution">
    <text evidence="1">The sequence shown here is derived from an EMBL/GenBank/DDBJ whole genome shotgun (WGS) entry which is preliminary data.</text>
</comment>
<gene>
    <name evidence="1" type="ORF">GP2143_12049</name>
</gene>
<dbReference type="InterPro" id="IPR036249">
    <property type="entry name" value="Thioredoxin-like_sf"/>
</dbReference>
<evidence type="ECO:0000313" key="1">
    <source>
        <dbReference type="EMBL" id="EAW29824.1"/>
    </source>
</evidence>
<dbReference type="STRING" id="247633.GP2143_12049"/>
<dbReference type="eggNOG" id="COG0526">
    <property type="taxonomic scope" value="Bacteria"/>
</dbReference>
<dbReference type="SUPFAM" id="SSF52833">
    <property type="entry name" value="Thioredoxin-like"/>
    <property type="match status" value="1"/>
</dbReference>
<dbReference type="OrthoDB" id="5240640at2"/>
<name>A0YH56_9GAMM</name>
<protein>
    <recommendedName>
        <fullName evidence="3">Thiol reductase thioredoxin</fullName>
    </recommendedName>
</protein>
<dbReference type="Proteomes" id="UP000004931">
    <property type="component" value="Unassembled WGS sequence"/>
</dbReference>
<evidence type="ECO:0000313" key="2">
    <source>
        <dbReference type="Proteomes" id="UP000004931"/>
    </source>
</evidence>
<dbReference type="EMBL" id="AAVT01000014">
    <property type="protein sequence ID" value="EAW29824.1"/>
    <property type="molecule type" value="Genomic_DNA"/>
</dbReference>
<sequence length="479" mass="51331">MNQADSNDYIAVVVKENCPTCVHIVPALEQMIESGLAVRVISQDNPDFPATVKHVADDRDLGQSWQMAIEIVPTAIRFAGGKEVDRAVGWNRPEWEALSGLSNIAPDLAENRPGCGSMSLEPGRFEELEVRFKGDVMTSRRIAVDAYTDEMEIGFDRGWSDGLPVIPPSEIRVMAMLRGTDRDPSEVIGNVPPNLSPCTVEKVAINAVMAGCKPEYLPVVLAAVETALVDQFCMHGLLATTWFSGPVAIVSGPITKAIGMNWAENALGQGNRANSTIGRALQLVIRNVGGGKPGELDRSTLGSPGKLGFSFAEDETDDFWPTVAMDQGAERQRSSITLFAGDGVHGVFDQKSRNPESLARSFAEPLKTVGHAKSVMASDALLVIGPEHYRVFKQAGWSKDRLREELEKLLVRPGTELIIGAGGIDEGLPTTLKDKMLPKFRPGGLLIARAGGEAGMFSAIIGGWGATGKMGSVPTTGQI</sequence>
<dbReference type="AlphaFoldDB" id="A0YH56"/>
<evidence type="ECO:0008006" key="3">
    <source>
        <dbReference type="Google" id="ProtNLM"/>
    </source>
</evidence>
<organism evidence="1 2">
    <name type="scientific">marine gamma proteobacterium HTCC2143</name>
    <dbReference type="NCBI Taxonomy" id="247633"/>
    <lineage>
        <taxon>Bacteria</taxon>
        <taxon>Pseudomonadati</taxon>
        <taxon>Pseudomonadota</taxon>
        <taxon>Gammaproteobacteria</taxon>
        <taxon>Cellvibrionales</taxon>
        <taxon>Spongiibacteraceae</taxon>
        <taxon>BD1-7 clade</taxon>
    </lineage>
</organism>
<accession>A0YH56</accession>
<dbReference type="CDD" id="cd02947">
    <property type="entry name" value="TRX_family"/>
    <property type="match status" value="1"/>
</dbReference>
<reference evidence="1 2" key="1">
    <citation type="journal article" date="2010" name="J. Bacteriol.">
        <title>Genome sequence of the oligotrophic marine Gammaproteobacterium HTCC2143, isolated from the Oregon Coast.</title>
        <authorList>
            <person name="Oh H.M."/>
            <person name="Kang I."/>
            <person name="Ferriera S."/>
            <person name="Giovannoni S.J."/>
            <person name="Cho J.C."/>
        </authorList>
    </citation>
    <scope>NUCLEOTIDE SEQUENCE [LARGE SCALE GENOMIC DNA]</scope>
    <source>
        <strain evidence="1 2">HTCC2143</strain>
    </source>
</reference>